<gene>
    <name evidence="3" type="ORF">CSSPJE1EN1_LOCUS13094</name>
</gene>
<organism evidence="3 4">
    <name type="scientific">Sphagnum jensenii</name>
    <dbReference type="NCBI Taxonomy" id="128206"/>
    <lineage>
        <taxon>Eukaryota</taxon>
        <taxon>Viridiplantae</taxon>
        <taxon>Streptophyta</taxon>
        <taxon>Embryophyta</taxon>
        <taxon>Bryophyta</taxon>
        <taxon>Sphagnophytina</taxon>
        <taxon>Sphagnopsida</taxon>
        <taxon>Sphagnales</taxon>
        <taxon>Sphagnaceae</taxon>
        <taxon>Sphagnum</taxon>
    </lineage>
</organism>
<dbReference type="EMBL" id="OZ020114">
    <property type="protein sequence ID" value="CAK9267616.1"/>
    <property type="molecule type" value="Genomic_DNA"/>
</dbReference>
<dbReference type="InterPro" id="IPR019734">
    <property type="entry name" value="TPR_rpt"/>
</dbReference>
<dbReference type="InterPro" id="IPR011990">
    <property type="entry name" value="TPR-like_helical_dom_sf"/>
</dbReference>
<evidence type="ECO:0000256" key="1">
    <source>
        <dbReference type="SAM" id="MobiDB-lite"/>
    </source>
</evidence>
<protein>
    <recommendedName>
        <fullName evidence="2">CHAT domain-containing protein</fullName>
    </recommendedName>
</protein>
<dbReference type="Gene3D" id="1.25.40.10">
    <property type="entry name" value="Tetratricopeptide repeat domain"/>
    <property type="match status" value="1"/>
</dbReference>
<dbReference type="Proteomes" id="UP001497444">
    <property type="component" value="Chromosome 19"/>
</dbReference>
<name>A0ABP0WN88_9BRYO</name>
<feature type="domain" description="CHAT" evidence="2">
    <location>
        <begin position="355"/>
        <end position="643"/>
    </location>
</feature>
<proteinExistence type="predicted"/>
<dbReference type="PANTHER" id="PTHR10098:SF108">
    <property type="entry name" value="TETRATRICOPEPTIDE REPEAT PROTEIN 28"/>
    <property type="match status" value="1"/>
</dbReference>
<dbReference type="PANTHER" id="PTHR10098">
    <property type="entry name" value="RAPSYN-RELATED"/>
    <property type="match status" value="1"/>
</dbReference>
<dbReference type="SUPFAM" id="SSF48452">
    <property type="entry name" value="TPR-like"/>
    <property type="match status" value="1"/>
</dbReference>
<reference evidence="3" key="1">
    <citation type="submission" date="2024-02" db="EMBL/GenBank/DDBJ databases">
        <authorList>
            <consortium name="ELIXIR-Norway"/>
            <consortium name="Elixir Norway"/>
        </authorList>
    </citation>
    <scope>NUCLEOTIDE SEQUENCE</scope>
</reference>
<dbReference type="InterPro" id="IPR024983">
    <property type="entry name" value="CHAT_dom"/>
</dbReference>
<feature type="region of interest" description="Disordered" evidence="1">
    <location>
        <begin position="668"/>
        <end position="687"/>
    </location>
</feature>
<evidence type="ECO:0000313" key="3">
    <source>
        <dbReference type="EMBL" id="CAK9267616.1"/>
    </source>
</evidence>
<sequence length="687" mass="76662">MELSTGTESEGDREETSLFTLMAGVPTLKQVIDSSDIDNVRETSARILQWCHQVSQGRDCIEELEKCLAYIISEPSMEFVRAQAWDMLGETYLLQRQIKQGQQAREKFLKVMLSLPDDPSWLENVDRYYLLSKAYLDNGKPHKSRKISEKALRYLEGKEEPFAYSQMTELLGCASEMSGDVVRAVEHYQEALSMNACGPDGMGQVTLYYRLGRVQKFLGHYIEAISTLKQGRNRIQSYPALRSPQWDHLSEKIWDLKHAEEELKSAVEKGDLAAKLDDDDKADALEETEGLAQTATNSSSSDPISIMNANRFYTNEILTGLVAKSQRLVIEIQKKLKDDEHGTDIKDEEEELDRLYRILYNLLIEPVEKYLERIPSNYNLVIIPHEDMGLIPFATLTNGKQALIERFAITVAPSICTVRLCGKLYENKVCGDGGELLVGRETGYPEGWLSLDNAHAEVKAVQEFCHSAVSITESSHDGSNDNMKTIVKQYMQKASWLHFAAHGQVSTEFPQGSLLLGCDDSSRLTGDEIGRAGPLPARAAVLSACQTALGSVRGEGILGFARAFILAGVPITILSMWEVRGSFCIEFMKNLYSALRGGLDVPHAMQKVILDMKQEQVKFRSSRINITKRKWRSSDLAAFACYGYPGVKFTAEKGKDIAPPWLDLLQDHSRYKGGKGQSGGSSSTSTS</sequence>
<dbReference type="Pfam" id="PF13181">
    <property type="entry name" value="TPR_8"/>
    <property type="match status" value="2"/>
</dbReference>
<evidence type="ECO:0000259" key="2">
    <source>
        <dbReference type="Pfam" id="PF12770"/>
    </source>
</evidence>
<evidence type="ECO:0000313" key="4">
    <source>
        <dbReference type="Proteomes" id="UP001497444"/>
    </source>
</evidence>
<dbReference type="Pfam" id="PF12770">
    <property type="entry name" value="CHAT"/>
    <property type="match status" value="1"/>
</dbReference>
<accession>A0ABP0WN88</accession>
<keyword evidence="4" id="KW-1185">Reference proteome</keyword>